<dbReference type="AlphaFoldDB" id="A0A1G7RZE0"/>
<dbReference type="STRING" id="645274.SAMN04487901_101147"/>
<reference evidence="2" key="1">
    <citation type="submission" date="2016-10" db="EMBL/GenBank/DDBJ databases">
        <authorList>
            <person name="Varghese N."/>
            <person name="Submissions S."/>
        </authorList>
    </citation>
    <scope>NUCLEOTIDE SEQUENCE [LARGE SCALE GENOMIC DNA]</scope>
    <source>
        <strain evidence="2">BP1-148</strain>
    </source>
</reference>
<dbReference type="Proteomes" id="UP000198779">
    <property type="component" value="Unassembled WGS sequence"/>
</dbReference>
<proteinExistence type="predicted"/>
<dbReference type="RefSeq" id="WP_255399665.1">
    <property type="nucleotide sequence ID" value="NZ_FNCQ01000001.1"/>
</dbReference>
<protein>
    <submittedName>
        <fullName evidence="1">Uncharacterized protein</fullName>
    </submittedName>
</protein>
<keyword evidence="2" id="KW-1185">Reference proteome</keyword>
<gene>
    <name evidence="1" type="ORF">SAMN04487901_101147</name>
</gene>
<accession>A0A1G7RZE0</accession>
<dbReference type="EMBL" id="FNCQ01000001">
    <property type="protein sequence ID" value="SDG16127.1"/>
    <property type="molecule type" value="Genomic_DNA"/>
</dbReference>
<sequence>MNKQTIITLLVALDGTILARGLHGEDIEKKLTEVFSKKKKD</sequence>
<organism evidence="1 2">
    <name type="scientific">Prevotella communis</name>
    <dbReference type="NCBI Taxonomy" id="2913614"/>
    <lineage>
        <taxon>Bacteria</taxon>
        <taxon>Pseudomonadati</taxon>
        <taxon>Bacteroidota</taxon>
        <taxon>Bacteroidia</taxon>
        <taxon>Bacteroidales</taxon>
        <taxon>Prevotellaceae</taxon>
        <taxon>Prevotella</taxon>
    </lineage>
</organism>
<evidence type="ECO:0000313" key="2">
    <source>
        <dbReference type="Proteomes" id="UP000198779"/>
    </source>
</evidence>
<name>A0A1G7RZE0_9BACT</name>
<evidence type="ECO:0000313" key="1">
    <source>
        <dbReference type="EMBL" id="SDG16127.1"/>
    </source>
</evidence>